<dbReference type="AlphaFoldDB" id="A0A1T3P5E5"/>
<dbReference type="Proteomes" id="UP000190037">
    <property type="component" value="Unassembled WGS sequence"/>
</dbReference>
<gene>
    <name evidence="1" type="ORF">B4N89_27455</name>
</gene>
<dbReference type="EMBL" id="MWQN01000001">
    <property type="protein sequence ID" value="OPC84165.1"/>
    <property type="molecule type" value="Genomic_DNA"/>
</dbReference>
<dbReference type="STRING" id="159449.B4N89_27455"/>
<dbReference type="OrthoDB" id="5197572at2"/>
<accession>A0A1T3P5E5</accession>
<proteinExistence type="predicted"/>
<name>A0A1T3P5E5_9ACTN</name>
<organism evidence="1 2">
    <name type="scientific">Embleya scabrispora</name>
    <dbReference type="NCBI Taxonomy" id="159449"/>
    <lineage>
        <taxon>Bacteria</taxon>
        <taxon>Bacillati</taxon>
        <taxon>Actinomycetota</taxon>
        <taxon>Actinomycetes</taxon>
        <taxon>Kitasatosporales</taxon>
        <taxon>Streptomycetaceae</taxon>
        <taxon>Embleya</taxon>
    </lineage>
</organism>
<keyword evidence="2" id="KW-1185">Reference proteome</keyword>
<dbReference type="RefSeq" id="WP_078978458.1">
    <property type="nucleotide sequence ID" value="NZ_MWQN01000001.1"/>
</dbReference>
<reference evidence="1 2" key="1">
    <citation type="submission" date="2017-03" db="EMBL/GenBank/DDBJ databases">
        <title>Draft genome sequence of Streptomyces scabrisporus NF3, endophyte isolated from Amphipterygium adstringens.</title>
        <authorList>
            <person name="Vazquez M."/>
            <person name="Ceapa C.D."/>
            <person name="Rodriguez Luna D."/>
            <person name="Sanchez Esquivel S."/>
        </authorList>
    </citation>
    <scope>NUCLEOTIDE SEQUENCE [LARGE SCALE GENOMIC DNA]</scope>
    <source>
        <strain evidence="1 2">NF3</strain>
    </source>
</reference>
<evidence type="ECO:0000313" key="2">
    <source>
        <dbReference type="Proteomes" id="UP000190037"/>
    </source>
</evidence>
<evidence type="ECO:0000313" key="1">
    <source>
        <dbReference type="EMBL" id="OPC84165.1"/>
    </source>
</evidence>
<comment type="caution">
    <text evidence="1">The sequence shown here is derived from an EMBL/GenBank/DDBJ whole genome shotgun (WGS) entry which is preliminary data.</text>
</comment>
<protein>
    <submittedName>
        <fullName evidence="1">Uncharacterized protein</fullName>
    </submittedName>
</protein>
<sequence length="77" mass="8546">MPKYTLHLTTWASTSIDFETDLTDPAEIEAAFWESNPDTPSICAQCSGWGRDTNLELGDEWEIATNDDVPLIEPADS</sequence>